<keyword evidence="1" id="KW-0812">Transmembrane</keyword>
<dbReference type="PATRIC" id="fig|1280950.3.peg.2019"/>
<keyword evidence="1" id="KW-0472">Membrane</keyword>
<sequence length="43" mass="5070">MEDRNYRTEARSDAGRFGRWLSSRPAETWMFFGIGVFLGGFFF</sequence>
<organism evidence="2 3">
    <name type="scientific">Hyphomonas johnsonii MHS-2</name>
    <dbReference type="NCBI Taxonomy" id="1280950"/>
    <lineage>
        <taxon>Bacteria</taxon>
        <taxon>Pseudomonadati</taxon>
        <taxon>Pseudomonadota</taxon>
        <taxon>Alphaproteobacteria</taxon>
        <taxon>Hyphomonadales</taxon>
        <taxon>Hyphomonadaceae</taxon>
        <taxon>Hyphomonas</taxon>
    </lineage>
</organism>
<gene>
    <name evidence="2" type="ORF">HJO_10099</name>
</gene>
<name>A0A059FP14_9PROT</name>
<dbReference type="EMBL" id="ARYK01000004">
    <property type="protein sequence ID" value="KCZ92379.1"/>
    <property type="molecule type" value="Genomic_DNA"/>
</dbReference>
<keyword evidence="1" id="KW-1133">Transmembrane helix</keyword>
<evidence type="ECO:0000313" key="2">
    <source>
        <dbReference type="EMBL" id="KCZ92379.1"/>
    </source>
</evidence>
<accession>A0A059FP14</accession>
<evidence type="ECO:0000256" key="1">
    <source>
        <dbReference type="SAM" id="Phobius"/>
    </source>
</evidence>
<reference evidence="2 3" key="1">
    <citation type="journal article" date="2014" name="Antonie Van Leeuwenhoek">
        <title>Hyphomonas beringensis sp. nov. and Hyphomonas chukchiensis sp. nov., isolated from surface seawater of the Bering Sea and Chukchi Sea.</title>
        <authorList>
            <person name="Li C."/>
            <person name="Lai Q."/>
            <person name="Li G."/>
            <person name="Dong C."/>
            <person name="Wang J."/>
            <person name="Liao Y."/>
            <person name="Shao Z."/>
        </authorList>
    </citation>
    <scope>NUCLEOTIDE SEQUENCE [LARGE SCALE GENOMIC DNA]</scope>
    <source>
        <strain evidence="2 3">MHS-2</strain>
    </source>
</reference>
<dbReference type="STRING" id="1280950.HJO_10099"/>
<keyword evidence="3" id="KW-1185">Reference proteome</keyword>
<dbReference type="Proteomes" id="UP000025171">
    <property type="component" value="Unassembled WGS sequence"/>
</dbReference>
<dbReference type="RefSeq" id="WP_277813164.1">
    <property type="nucleotide sequence ID" value="NZ_ARYK01000004.1"/>
</dbReference>
<evidence type="ECO:0000313" key="3">
    <source>
        <dbReference type="Proteomes" id="UP000025171"/>
    </source>
</evidence>
<dbReference type="AlphaFoldDB" id="A0A059FP14"/>
<comment type="caution">
    <text evidence="2">The sequence shown here is derived from an EMBL/GenBank/DDBJ whole genome shotgun (WGS) entry which is preliminary data.</text>
</comment>
<feature type="transmembrane region" description="Helical" evidence="1">
    <location>
        <begin position="21"/>
        <end position="42"/>
    </location>
</feature>
<proteinExistence type="predicted"/>
<protein>
    <submittedName>
        <fullName evidence="2">Uncharacterized protein</fullName>
    </submittedName>
</protein>